<keyword evidence="4" id="KW-1185">Reference proteome</keyword>
<keyword evidence="2" id="KW-0472">Membrane</keyword>
<dbReference type="EMBL" id="ACUX02000004">
    <property type="protein sequence ID" value="EEZ61985.1"/>
    <property type="molecule type" value="Genomic_DNA"/>
</dbReference>
<evidence type="ECO:0000313" key="3">
    <source>
        <dbReference type="EMBL" id="EEZ61985.1"/>
    </source>
</evidence>
<keyword evidence="2" id="KW-0812">Transmembrane</keyword>
<dbReference type="Pfam" id="PF03083">
    <property type="entry name" value="MtN3_slv"/>
    <property type="match status" value="1"/>
</dbReference>
<comment type="caution">
    <text evidence="3">The sequence shown here is derived from an EMBL/GenBank/DDBJ whole genome shotgun (WGS) entry which is preliminary data.</text>
</comment>
<accession>D0WE47</accession>
<feature type="transmembrane region" description="Helical" evidence="2">
    <location>
        <begin position="103"/>
        <end position="123"/>
    </location>
</feature>
<evidence type="ECO:0008006" key="5">
    <source>
        <dbReference type="Google" id="ProtNLM"/>
    </source>
</evidence>
<dbReference type="HOGENOM" id="CLU_163406_0_0_11"/>
<dbReference type="Gene3D" id="1.20.1280.290">
    <property type="match status" value="1"/>
</dbReference>
<organism evidence="3 4">
    <name type="scientific">Slackia exigua (strain ATCC 700122 / DSM 15923 / CIP 105133 / JCM 11022 / KCTC 5966 / S-7)</name>
    <dbReference type="NCBI Taxonomy" id="649764"/>
    <lineage>
        <taxon>Bacteria</taxon>
        <taxon>Bacillati</taxon>
        <taxon>Actinomycetota</taxon>
        <taxon>Coriobacteriia</taxon>
        <taxon>Eggerthellales</taxon>
        <taxon>Eggerthellaceae</taxon>
        <taxon>Slackia</taxon>
    </lineage>
</organism>
<feature type="compositionally biased region" description="Basic and acidic residues" evidence="1">
    <location>
        <begin position="24"/>
        <end position="36"/>
    </location>
</feature>
<reference evidence="3" key="1">
    <citation type="submission" date="2009-10" db="EMBL/GenBank/DDBJ databases">
        <authorList>
            <person name="Weinstock G."/>
            <person name="Sodergren E."/>
            <person name="Clifton S."/>
            <person name="Fulton L."/>
            <person name="Fulton B."/>
            <person name="Courtney L."/>
            <person name="Fronick C."/>
            <person name="Harrison M."/>
            <person name="Strong C."/>
            <person name="Farmer C."/>
            <person name="Delahaunty K."/>
            <person name="Markovic C."/>
            <person name="Hall O."/>
            <person name="Minx P."/>
            <person name="Tomlinson C."/>
            <person name="Mitreva M."/>
            <person name="Nelson J."/>
            <person name="Hou S."/>
            <person name="Wollam A."/>
            <person name="Pepin K.H."/>
            <person name="Johnson M."/>
            <person name="Bhonagiri V."/>
            <person name="Nash W.E."/>
            <person name="Warren W."/>
            <person name="Chinwalla A."/>
            <person name="Mardis E.R."/>
            <person name="Wilson R.K."/>
        </authorList>
    </citation>
    <scope>NUCLEOTIDE SEQUENCE [LARGE SCALE GENOMIC DNA]</scope>
    <source>
        <strain evidence="3">ATCC 700122</strain>
    </source>
</reference>
<evidence type="ECO:0000313" key="4">
    <source>
        <dbReference type="Proteomes" id="UP000006001"/>
    </source>
</evidence>
<evidence type="ECO:0000256" key="2">
    <source>
        <dbReference type="SAM" id="Phobius"/>
    </source>
</evidence>
<feature type="transmembrane region" description="Helical" evidence="2">
    <location>
        <begin position="77"/>
        <end position="97"/>
    </location>
</feature>
<dbReference type="InterPro" id="IPR004316">
    <property type="entry name" value="SWEET_rpt"/>
</dbReference>
<sequence>MRVQLRIRIDGCAQEAEAPPQAMMHDRAESPDRGGGDETMNQKTLGIVGWIATCTAMLMYIAYFPQIIHNLHGDKSGFPQPLVAAINCTLWVSYGFFQEKKDWPIVVANVPGVIFGALAALTAP</sequence>
<protein>
    <recommendedName>
        <fullName evidence="5">MtN3/saliva family protein</fullName>
    </recommendedName>
</protein>
<dbReference type="Proteomes" id="UP000006001">
    <property type="component" value="Unassembled WGS sequence"/>
</dbReference>
<gene>
    <name evidence="3" type="ORF">HMPREF0762_00072</name>
</gene>
<proteinExistence type="predicted"/>
<name>D0WE47_SLAES</name>
<dbReference type="GO" id="GO:0016020">
    <property type="term" value="C:membrane"/>
    <property type="evidence" value="ECO:0007669"/>
    <property type="project" value="InterPro"/>
</dbReference>
<dbReference type="AlphaFoldDB" id="D0WE47"/>
<evidence type="ECO:0000256" key="1">
    <source>
        <dbReference type="SAM" id="MobiDB-lite"/>
    </source>
</evidence>
<dbReference type="STRING" id="649764.HMPREF0762_00072"/>
<keyword evidence="2" id="KW-1133">Transmembrane helix</keyword>
<feature type="region of interest" description="Disordered" evidence="1">
    <location>
        <begin position="16"/>
        <end position="39"/>
    </location>
</feature>
<dbReference type="eggNOG" id="COG4095">
    <property type="taxonomic scope" value="Bacteria"/>
</dbReference>
<feature type="transmembrane region" description="Helical" evidence="2">
    <location>
        <begin position="47"/>
        <end position="65"/>
    </location>
</feature>